<accession>A0ABT9PMN5</accession>
<dbReference type="Proteomes" id="UP001230145">
    <property type="component" value="Unassembled WGS sequence"/>
</dbReference>
<keyword evidence="2" id="KW-1185">Reference proteome</keyword>
<dbReference type="InterPro" id="IPR025591">
    <property type="entry name" value="RloB"/>
</dbReference>
<dbReference type="RefSeq" id="WP_307635365.1">
    <property type="nucleotide sequence ID" value="NZ_JAUSQL010000001.1"/>
</dbReference>
<dbReference type="Pfam" id="PF13707">
    <property type="entry name" value="RloB"/>
    <property type="match status" value="1"/>
</dbReference>
<evidence type="ECO:0000313" key="1">
    <source>
        <dbReference type="EMBL" id="MDP9833400.1"/>
    </source>
</evidence>
<reference evidence="1 2" key="1">
    <citation type="submission" date="2023-07" db="EMBL/GenBank/DDBJ databases">
        <title>Sequencing the genomes of 1000 actinobacteria strains.</title>
        <authorList>
            <person name="Klenk H.-P."/>
        </authorList>
    </citation>
    <scope>NUCLEOTIDE SEQUENCE [LARGE SCALE GENOMIC DNA]</scope>
    <source>
        <strain evidence="1 2">DSM 19515</strain>
    </source>
</reference>
<organism evidence="1 2">
    <name type="scientific">Trueperella abortisuis</name>
    <dbReference type="NCBI Taxonomy" id="445930"/>
    <lineage>
        <taxon>Bacteria</taxon>
        <taxon>Bacillati</taxon>
        <taxon>Actinomycetota</taxon>
        <taxon>Actinomycetes</taxon>
        <taxon>Actinomycetales</taxon>
        <taxon>Actinomycetaceae</taxon>
        <taxon>Trueperella</taxon>
    </lineage>
</organism>
<protein>
    <recommendedName>
        <fullName evidence="3">RloB domain-containing protein</fullName>
    </recommendedName>
</protein>
<sequence>MLATNGKITEREYLTLVQKRVHEDPAKKLSVKVQAVDGEPERVLQKLTAPAGDTSSYDEVWIVVDADGKDRRGFVDQCLRSGAKGQKIRAVVSDPCFEVWLCAHYQRIGNVATQSQAQNQYAQVHGGDPKDKRLPVDFPFDNWKDAVGWCILSNGRVPEKDTDYPPCPGTMMPVLMKRLFS</sequence>
<evidence type="ECO:0008006" key="3">
    <source>
        <dbReference type="Google" id="ProtNLM"/>
    </source>
</evidence>
<comment type="caution">
    <text evidence="1">The sequence shown here is derived from an EMBL/GenBank/DDBJ whole genome shotgun (WGS) entry which is preliminary data.</text>
</comment>
<dbReference type="EMBL" id="JAUSQL010000001">
    <property type="protein sequence ID" value="MDP9833400.1"/>
    <property type="molecule type" value="Genomic_DNA"/>
</dbReference>
<gene>
    <name evidence="1" type="ORF">J2S45_002079</name>
</gene>
<evidence type="ECO:0000313" key="2">
    <source>
        <dbReference type="Proteomes" id="UP001230145"/>
    </source>
</evidence>
<name>A0ABT9PMN5_9ACTO</name>
<proteinExistence type="predicted"/>